<proteinExistence type="predicted"/>
<reference evidence="1 2" key="1">
    <citation type="journal article" date="2018" name="Evol. Lett.">
        <title>Horizontal gene cluster transfer increased hallucinogenic mushroom diversity.</title>
        <authorList>
            <person name="Reynolds H.T."/>
            <person name="Vijayakumar V."/>
            <person name="Gluck-Thaler E."/>
            <person name="Korotkin H.B."/>
            <person name="Matheny P.B."/>
            <person name="Slot J.C."/>
        </authorList>
    </citation>
    <scope>NUCLEOTIDE SEQUENCE [LARGE SCALE GENOMIC DNA]</scope>
    <source>
        <strain evidence="1 2">SRW20</strain>
    </source>
</reference>
<evidence type="ECO:0000313" key="2">
    <source>
        <dbReference type="Proteomes" id="UP000284706"/>
    </source>
</evidence>
<organism evidence="1 2">
    <name type="scientific">Gymnopilus dilepis</name>
    <dbReference type="NCBI Taxonomy" id="231916"/>
    <lineage>
        <taxon>Eukaryota</taxon>
        <taxon>Fungi</taxon>
        <taxon>Dikarya</taxon>
        <taxon>Basidiomycota</taxon>
        <taxon>Agaricomycotina</taxon>
        <taxon>Agaricomycetes</taxon>
        <taxon>Agaricomycetidae</taxon>
        <taxon>Agaricales</taxon>
        <taxon>Agaricineae</taxon>
        <taxon>Hymenogastraceae</taxon>
        <taxon>Gymnopilus</taxon>
    </lineage>
</organism>
<dbReference type="OrthoDB" id="3056938at2759"/>
<comment type="caution">
    <text evidence="1">The sequence shown here is derived from an EMBL/GenBank/DDBJ whole genome shotgun (WGS) entry which is preliminary data.</text>
</comment>
<dbReference type="AlphaFoldDB" id="A0A409WQ97"/>
<keyword evidence="2" id="KW-1185">Reference proteome</keyword>
<dbReference type="Proteomes" id="UP000284706">
    <property type="component" value="Unassembled WGS sequence"/>
</dbReference>
<protein>
    <submittedName>
        <fullName evidence="1">Uncharacterized protein</fullName>
    </submittedName>
</protein>
<dbReference type="EMBL" id="NHYE01004932">
    <property type="protein sequence ID" value="PPQ80695.1"/>
    <property type="molecule type" value="Genomic_DNA"/>
</dbReference>
<evidence type="ECO:0000313" key="1">
    <source>
        <dbReference type="EMBL" id="PPQ80695.1"/>
    </source>
</evidence>
<accession>A0A409WQ97</accession>
<name>A0A409WQ97_9AGAR</name>
<dbReference type="InParanoid" id="A0A409WQ97"/>
<sequence>MPSNFNHGSLIDMSLENDGAPWKFRHWQEKTGIPLAADSPYIPAAPSWGKDERAQVHSFFMQYQAKADANAKRAFSTISRQQVPGAGLWRDFVQAGWKTWRINDRITRVLIDTRFHPCILAQYSSDPDKWPDSADVLPQVMDDVAVELFGEEALDGLGRLQPGLRPAVKTFILRTWISIRNKVKAAKKKAKACEEVLGLGL</sequence>
<gene>
    <name evidence="1" type="ORF">CVT26_006699</name>
</gene>